<dbReference type="AlphaFoldDB" id="A0AAU8FHX0"/>
<proteinExistence type="predicted"/>
<feature type="chain" id="PRO_5043325049" evidence="1">
    <location>
        <begin position="21"/>
        <end position="284"/>
    </location>
</feature>
<evidence type="ECO:0000256" key="1">
    <source>
        <dbReference type="SAM" id="SignalP"/>
    </source>
</evidence>
<evidence type="ECO:0000313" key="2">
    <source>
        <dbReference type="EMBL" id="XCH24141.1"/>
    </source>
</evidence>
<organism evidence="2">
    <name type="scientific">Dyadobacter sp. 676</name>
    <dbReference type="NCBI Taxonomy" id="3088362"/>
    <lineage>
        <taxon>Bacteria</taxon>
        <taxon>Pseudomonadati</taxon>
        <taxon>Bacteroidota</taxon>
        <taxon>Cytophagia</taxon>
        <taxon>Cytophagales</taxon>
        <taxon>Spirosomataceae</taxon>
        <taxon>Dyadobacter</taxon>
    </lineage>
</organism>
<dbReference type="CDD" id="cd14789">
    <property type="entry name" value="Tiki"/>
    <property type="match status" value="1"/>
</dbReference>
<feature type="signal peptide" evidence="1">
    <location>
        <begin position="1"/>
        <end position="20"/>
    </location>
</feature>
<sequence length="284" mass="32176">MTKRFLLAALLLLQTAPLPAQENYPVLWEISGNGIKKPSYLFGTIHVAPISLLDSFPQIMRIAERCDFALFENGGSPIGTVPVRPEVGQPPLDSIFTPEEYAVVDSFFTASPHGSIRPHNDDADLLAMLQVAITMNESNANAQYDVFDHLLRFKLYNLNKPIFQLDVVEDIEEIKNRMGYRNVAKMLAVVITSKSTLKEIIPQESRNHEMYFKKLRYPLNLHQEPDENIAFATVKRNADWLPKIETQIKNGSCFIAVGLEHLRFRTGLVQLLKKQGYTLKPVNP</sequence>
<dbReference type="Pfam" id="PF01963">
    <property type="entry name" value="TraB_PrgY_gumN"/>
    <property type="match status" value="1"/>
</dbReference>
<reference evidence="2" key="1">
    <citation type="submission" date="2024-06" db="EMBL/GenBank/DDBJ databases">
        <title>Sequencing and assembly of the genome of Dyadobacter sp. strain 676, a symbiont of Cyamopsis tetragonoloba.</title>
        <authorList>
            <person name="Guro P."/>
            <person name="Sazanova A."/>
            <person name="Kuznetsova I."/>
            <person name="Belimov A."/>
            <person name="Safronova V."/>
        </authorList>
    </citation>
    <scope>NUCLEOTIDE SEQUENCE</scope>
    <source>
        <strain evidence="2">676</strain>
    </source>
</reference>
<gene>
    <name evidence="2" type="ORF">ABV298_28150</name>
</gene>
<name>A0AAU8FHX0_9BACT</name>
<dbReference type="EMBL" id="CP159289">
    <property type="protein sequence ID" value="XCH24141.1"/>
    <property type="molecule type" value="Genomic_DNA"/>
</dbReference>
<protein>
    <submittedName>
        <fullName evidence="2">TraB/GumN family protein</fullName>
    </submittedName>
</protein>
<dbReference type="RefSeq" id="WP_353719464.1">
    <property type="nucleotide sequence ID" value="NZ_CP159289.1"/>
</dbReference>
<dbReference type="InterPro" id="IPR002816">
    <property type="entry name" value="TraB/PrgY/GumN_fam"/>
</dbReference>
<accession>A0AAU8FHX0</accession>
<keyword evidence="1" id="KW-0732">Signal</keyword>